<name>A0A171D921_9ACTN</name>
<dbReference type="InterPro" id="IPR021737">
    <property type="entry name" value="Phage_phiKZ_Orf197"/>
</dbReference>
<comment type="caution">
    <text evidence="1">The sequence shown here is derived from an EMBL/GenBank/DDBJ whole genome shotgun (WGS) entry which is preliminary data.</text>
</comment>
<dbReference type="STRING" id="161355.PS9374_03484"/>
<dbReference type="RefSeq" id="WP_068898321.1">
    <property type="nucleotide sequence ID" value="NZ_BDCX01000008.1"/>
</dbReference>
<proteinExistence type="predicted"/>
<dbReference type="Pfam" id="PF11750">
    <property type="entry name" value="DUF3307"/>
    <property type="match status" value="1"/>
</dbReference>
<protein>
    <submittedName>
        <fullName evidence="1">Uncharacterized protein</fullName>
    </submittedName>
</protein>
<reference evidence="1 2" key="1">
    <citation type="journal article" date="2016" name="Genome Announc.">
        <title>Draft Genome Sequence of Planomonospora sphaerica JCM9374, a Rare Actinomycete.</title>
        <authorList>
            <person name="Dohra H."/>
            <person name="Suzuki T."/>
            <person name="Inoue Y."/>
            <person name="Kodani S."/>
        </authorList>
    </citation>
    <scope>NUCLEOTIDE SEQUENCE [LARGE SCALE GENOMIC DNA]</scope>
    <source>
        <strain evidence="1 2">JCM 9374</strain>
    </source>
</reference>
<dbReference type="AlphaFoldDB" id="A0A171D921"/>
<sequence length="152" mass="15689">MTPTADLAAFAAVFAALFAAHSVGDHWVQTHHQACAKGTPTAAGRLACLRHVATLTATKATALAALAAATGLTFSLLPLAFGLAVDALSHYWADRRTTLAALAGAIGKRGFYELGAPRPGRDDAPHLGTGAYALDQSFHHLFLFAAALIITA</sequence>
<dbReference type="OrthoDB" id="3542456at2"/>
<dbReference type="EMBL" id="BDCX01000008">
    <property type="protein sequence ID" value="GAT67824.1"/>
    <property type="molecule type" value="Genomic_DNA"/>
</dbReference>
<evidence type="ECO:0000313" key="2">
    <source>
        <dbReference type="Proteomes" id="UP000077701"/>
    </source>
</evidence>
<reference evidence="2" key="2">
    <citation type="submission" date="2016-04" db="EMBL/GenBank/DDBJ databases">
        <title>Planomonospora sphaerica JCM9374 whole genome shotgun sequence.</title>
        <authorList>
            <person name="Suzuki T."/>
            <person name="Dohra H."/>
            <person name="Kodani S."/>
        </authorList>
    </citation>
    <scope>NUCLEOTIDE SEQUENCE [LARGE SCALE GENOMIC DNA]</scope>
    <source>
        <strain evidence="2">JCM 9374</strain>
    </source>
</reference>
<dbReference type="Proteomes" id="UP000077701">
    <property type="component" value="Unassembled WGS sequence"/>
</dbReference>
<keyword evidence="2" id="KW-1185">Reference proteome</keyword>
<organism evidence="1 2">
    <name type="scientific">Planomonospora sphaerica</name>
    <dbReference type="NCBI Taxonomy" id="161355"/>
    <lineage>
        <taxon>Bacteria</taxon>
        <taxon>Bacillati</taxon>
        <taxon>Actinomycetota</taxon>
        <taxon>Actinomycetes</taxon>
        <taxon>Streptosporangiales</taxon>
        <taxon>Streptosporangiaceae</taxon>
        <taxon>Planomonospora</taxon>
    </lineage>
</organism>
<accession>A0A171D921</accession>
<evidence type="ECO:0000313" key="1">
    <source>
        <dbReference type="EMBL" id="GAT67824.1"/>
    </source>
</evidence>
<gene>
    <name evidence="1" type="ORF">PS9374_03484</name>
</gene>